<gene>
    <name evidence="1" type="ORF">CUS_7664</name>
</gene>
<evidence type="ECO:0000313" key="1">
    <source>
        <dbReference type="EMBL" id="EGC01341.1"/>
    </source>
</evidence>
<dbReference type="Proteomes" id="UP000004259">
    <property type="component" value="Unassembled WGS sequence"/>
</dbReference>
<sequence>MSGIDCDTSLSLLRSLIDHVISLKLSLTLHCQCLGDSSGQSSLTVVNVTDGTDVYVGLGSFKMCLCHRNFPP</sequence>
<keyword evidence="2" id="KW-1185">Reference proteome</keyword>
<accession>E9SHD5</accession>
<dbReference type="AlphaFoldDB" id="E9SHD5"/>
<organism evidence="1 2">
    <name type="scientific">Ruminococcus albus 8</name>
    <dbReference type="NCBI Taxonomy" id="246199"/>
    <lineage>
        <taxon>Bacteria</taxon>
        <taxon>Bacillati</taxon>
        <taxon>Bacillota</taxon>
        <taxon>Clostridia</taxon>
        <taxon>Eubacteriales</taxon>
        <taxon>Oscillospiraceae</taxon>
        <taxon>Ruminococcus</taxon>
    </lineage>
</organism>
<reference evidence="1 2" key="1">
    <citation type="submission" date="2011-02" db="EMBL/GenBank/DDBJ databases">
        <authorList>
            <person name="Nelson K.E."/>
            <person name="Sutton G."/>
            <person name="Torralba M."/>
            <person name="Durkin S."/>
            <person name="Harkins D."/>
            <person name="Montgomery R."/>
            <person name="Ziemer C."/>
            <person name="Klaassens E."/>
            <person name="Ocuiv P."/>
            <person name="Morrison M."/>
        </authorList>
    </citation>
    <scope>NUCLEOTIDE SEQUENCE [LARGE SCALE GENOMIC DNA]</scope>
    <source>
        <strain evidence="1 2">8</strain>
    </source>
</reference>
<dbReference type="eggNOG" id="ENOG5033N01">
    <property type="taxonomic scope" value="Bacteria"/>
</dbReference>
<comment type="caution">
    <text evidence="1">The sequence shown here is derived from an EMBL/GenBank/DDBJ whole genome shotgun (WGS) entry which is preliminary data.</text>
</comment>
<dbReference type="AntiFam" id="ANF00225">
    <property type="entry name" value="Shadow ORF (opposite tuf)"/>
</dbReference>
<name>E9SHD5_RUMAL</name>
<dbReference type="EMBL" id="ADKM02000130">
    <property type="protein sequence ID" value="EGC01341.1"/>
    <property type="molecule type" value="Genomic_DNA"/>
</dbReference>
<protein>
    <submittedName>
        <fullName evidence="1">Uncharacterized protein</fullName>
    </submittedName>
</protein>
<proteinExistence type="predicted"/>
<evidence type="ECO:0000313" key="2">
    <source>
        <dbReference type="Proteomes" id="UP000004259"/>
    </source>
</evidence>